<evidence type="ECO:0000313" key="4">
    <source>
        <dbReference type="Proteomes" id="UP000615755"/>
    </source>
</evidence>
<accession>A0ABR9EEQ1</accession>
<evidence type="ECO:0000313" key="3">
    <source>
        <dbReference type="EMBL" id="MBE0369463.1"/>
    </source>
</evidence>
<proteinExistence type="inferred from homology"/>
<dbReference type="InterPro" id="IPR001130">
    <property type="entry name" value="TatD-like"/>
</dbReference>
<dbReference type="Pfam" id="PF01026">
    <property type="entry name" value="TatD_DNase"/>
    <property type="match status" value="1"/>
</dbReference>
<organism evidence="3 4">
    <name type="scientific">Pseudoalteromonas aurantia 208</name>
    <dbReference type="NCBI Taxonomy" id="1314867"/>
    <lineage>
        <taxon>Bacteria</taxon>
        <taxon>Pseudomonadati</taxon>
        <taxon>Pseudomonadota</taxon>
        <taxon>Gammaproteobacteria</taxon>
        <taxon>Alteromonadales</taxon>
        <taxon>Pseudoalteromonadaceae</taxon>
        <taxon>Pseudoalteromonas</taxon>
    </lineage>
</organism>
<dbReference type="PANTHER" id="PTHR46124">
    <property type="entry name" value="D-AMINOACYL-TRNA DEACYLASE"/>
    <property type="match status" value="1"/>
</dbReference>
<dbReference type="InterPro" id="IPR018228">
    <property type="entry name" value="DNase_TatD-rel_CS"/>
</dbReference>
<comment type="similarity">
    <text evidence="1">Belongs to the metallo-dependent hydrolases superfamily. TatD-type hydrolase family.</text>
</comment>
<dbReference type="InterPro" id="IPR032466">
    <property type="entry name" value="Metal_Hydrolase"/>
</dbReference>
<dbReference type="SUPFAM" id="SSF51556">
    <property type="entry name" value="Metallo-dependent hydrolases"/>
    <property type="match status" value="1"/>
</dbReference>
<evidence type="ECO:0000256" key="1">
    <source>
        <dbReference type="ARBA" id="ARBA00009275"/>
    </source>
</evidence>
<dbReference type="PANTHER" id="PTHR46124:SF3">
    <property type="entry name" value="HYDROLASE"/>
    <property type="match status" value="1"/>
</dbReference>
<keyword evidence="2" id="KW-0378">Hydrolase</keyword>
<keyword evidence="4" id="KW-1185">Reference proteome</keyword>
<dbReference type="Gene3D" id="3.20.20.140">
    <property type="entry name" value="Metal-dependent hydrolases"/>
    <property type="match status" value="1"/>
</dbReference>
<dbReference type="RefSeq" id="WP_192508690.1">
    <property type="nucleotide sequence ID" value="NZ_AQGV01000013.1"/>
</dbReference>
<sequence length="254" mass="28372">MRFIDSHCHLDFPELSSDLARYITNANAVGVCGFVIPGVSLAQSQKLLTFKQEHAGCYIAVGLHPYFITQHQSHHFDALAQYAHEHQGDLVAIGECGIDATCEQLTYQQSLFQQHIQLANALKLPLIIHHRQSHHYIAQAFKQTPPLYGGVIHAFSGSLQQANYYIAKGFKLGVGGTISYERANKTKAVFATVALQHLLLETDSPSMPLFGHQGQINLPERVVDVFKYLCQLRHETPSDIAQQLYDSSCTLFRI</sequence>
<protein>
    <submittedName>
        <fullName evidence="3">TatD DNase family protein</fullName>
    </submittedName>
</protein>
<dbReference type="CDD" id="cd01310">
    <property type="entry name" value="TatD_DNAse"/>
    <property type="match status" value="1"/>
</dbReference>
<dbReference type="Proteomes" id="UP000615755">
    <property type="component" value="Unassembled WGS sequence"/>
</dbReference>
<comment type="caution">
    <text evidence="3">The sequence shown here is derived from an EMBL/GenBank/DDBJ whole genome shotgun (WGS) entry which is preliminary data.</text>
</comment>
<dbReference type="PIRSF" id="PIRSF005902">
    <property type="entry name" value="DNase_TatD"/>
    <property type="match status" value="1"/>
</dbReference>
<dbReference type="EMBL" id="AQGV01000013">
    <property type="protein sequence ID" value="MBE0369463.1"/>
    <property type="molecule type" value="Genomic_DNA"/>
</dbReference>
<dbReference type="PROSITE" id="PS01137">
    <property type="entry name" value="TATD_1"/>
    <property type="match status" value="1"/>
</dbReference>
<gene>
    <name evidence="3" type="primary">tatD</name>
    <name evidence="3" type="ORF">PAUR_a3968</name>
</gene>
<name>A0ABR9EEQ1_9GAMM</name>
<evidence type="ECO:0000256" key="2">
    <source>
        <dbReference type="ARBA" id="ARBA00022801"/>
    </source>
</evidence>
<reference evidence="3 4" key="1">
    <citation type="submission" date="2015-03" db="EMBL/GenBank/DDBJ databases">
        <title>Genome sequence of Pseudoalteromonas aurantia.</title>
        <authorList>
            <person name="Xie B.-B."/>
            <person name="Rong J.-C."/>
            <person name="Qin Q.-L."/>
            <person name="Zhang Y.-Z."/>
        </authorList>
    </citation>
    <scope>NUCLEOTIDE SEQUENCE [LARGE SCALE GENOMIC DNA]</scope>
    <source>
        <strain evidence="3 4">208</strain>
    </source>
</reference>